<dbReference type="AlphaFoldDB" id="A0A2V1D2V2"/>
<accession>A0A2V1D2V2</accession>
<dbReference type="EMBL" id="KZ805694">
    <property type="protein sequence ID" value="PVH92325.1"/>
    <property type="molecule type" value="Genomic_DNA"/>
</dbReference>
<keyword evidence="3" id="KW-1185">Reference proteome</keyword>
<evidence type="ECO:0000313" key="3">
    <source>
        <dbReference type="Proteomes" id="UP000244855"/>
    </source>
</evidence>
<reference evidence="2 3" key="1">
    <citation type="journal article" date="2018" name="Sci. Rep.">
        <title>Comparative genomics provides insights into the lifestyle and reveals functional heterogeneity of dark septate endophytic fungi.</title>
        <authorList>
            <person name="Knapp D.G."/>
            <person name="Nemeth J.B."/>
            <person name="Barry K."/>
            <person name="Hainaut M."/>
            <person name="Henrissat B."/>
            <person name="Johnson J."/>
            <person name="Kuo A."/>
            <person name="Lim J.H.P."/>
            <person name="Lipzen A."/>
            <person name="Nolan M."/>
            <person name="Ohm R.A."/>
            <person name="Tamas L."/>
            <person name="Grigoriev I.V."/>
            <person name="Spatafora J.W."/>
            <person name="Nagy L.G."/>
            <person name="Kovacs G.M."/>
        </authorList>
    </citation>
    <scope>NUCLEOTIDE SEQUENCE [LARGE SCALE GENOMIC DNA]</scope>
    <source>
        <strain evidence="2 3">DSE2036</strain>
    </source>
</reference>
<proteinExistence type="predicted"/>
<protein>
    <submittedName>
        <fullName evidence="2">Uncharacterized protein</fullName>
    </submittedName>
</protein>
<feature type="signal peptide" evidence="1">
    <location>
        <begin position="1"/>
        <end position="19"/>
    </location>
</feature>
<name>A0A2V1D2V2_9PLEO</name>
<dbReference type="Proteomes" id="UP000244855">
    <property type="component" value="Unassembled WGS sequence"/>
</dbReference>
<evidence type="ECO:0000256" key="1">
    <source>
        <dbReference type="SAM" id="SignalP"/>
    </source>
</evidence>
<sequence>MKKEVLFLALLPFSSVVLAKRQPCRFACYSPARVCVTEQAGTNNIGLFKPGGTATWILSGTVTGIRPSSCRSSHRKLACQWL</sequence>
<organism evidence="2 3">
    <name type="scientific">Periconia macrospinosa</name>
    <dbReference type="NCBI Taxonomy" id="97972"/>
    <lineage>
        <taxon>Eukaryota</taxon>
        <taxon>Fungi</taxon>
        <taxon>Dikarya</taxon>
        <taxon>Ascomycota</taxon>
        <taxon>Pezizomycotina</taxon>
        <taxon>Dothideomycetes</taxon>
        <taxon>Pleosporomycetidae</taxon>
        <taxon>Pleosporales</taxon>
        <taxon>Massarineae</taxon>
        <taxon>Periconiaceae</taxon>
        <taxon>Periconia</taxon>
    </lineage>
</organism>
<gene>
    <name evidence="2" type="ORF">DM02DRAFT_282202</name>
</gene>
<feature type="chain" id="PRO_5015939329" evidence="1">
    <location>
        <begin position="20"/>
        <end position="82"/>
    </location>
</feature>
<keyword evidence="1" id="KW-0732">Signal</keyword>
<evidence type="ECO:0000313" key="2">
    <source>
        <dbReference type="EMBL" id="PVH92325.1"/>
    </source>
</evidence>